<feature type="domain" description="GGDEF" evidence="3">
    <location>
        <begin position="186"/>
        <end position="319"/>
    </location>
</feature>
<keyword evidence="5" id="KW-1185">Reference proteome</keyword>
<reference evidence="4 5" key="1">
    <citation type="submission" date="2023-09" db="EMBL/GenBank/DDBJ databases">
        <authorList>
            <person name="Rey-Velasco X."/>
        </authorList>
    </citation>
    <scope>NUCLEOTIDE SEQUENCE [LARGE SCALE GENOMIC DNA]</scope>
    <source>
        <strain evidence="4 5">W431</strain>
    </source>
</reference>
<comment type="caution">
    <text evidence="4">The sequence shown here is derived from an EMBL/GenBank/DDBJ whole genome shotgun (WGS) entry which is preliminary data.</text>
</comment>
<proteinExistence type="predicted"/>
<dbReference type="InterPro" id="IPR029787">
    <property type="entry name" value="Nucleotide_cyclase"/>
</dbReference>
<dbReference type="Gene3D" id="3.30.70.270">
    <property type="match status" value="1"/>
</dbReference>
<dbReference type="EMBL" id="JAVRIF010000001">
    <property type="protein sequence ID" value="MDT0602572.1"/>
    <property type="molecule type" value="Genomic_DNA"/>
</dbReference>
<dbReference type="InterPro" id="IPR035965">
    <property type="entry name" value="PAS-like_dom_sf"/>
</dbReference>
<dbReference type="SMART" id="SM00267">
    <property type="entry name" value="GGDEF"/>
    <property type="match status" value="1"/>
</dbReference>
<dbReference type="PANTHER" id="PTHR45138">
    <property type="entry name" value="REGULATORY COMPONENTS OF SENSORY TRANSDUCTION SYSTEM"/>
    <property type="match status" value="1"/>
</dbReference>
<keyword evidence="4" id="KW-0548">Nucleotidyltransferase</keyword>
<evidence type="ECO:0000313" key="5">
    <source>
        <dbReference type="Proteomes" id="UP001266357"/>
    </source>
</evidence>
<dbReference type="Proteomes" id="UP001266357">
    <property type="component" value="Unassembled WGS sequence"/>
</dbReference>
<dbReference type="PROSITE" id="PS50887">
    <property type="entry name" value="GGDEF"/>
    <property type="match status" value="1"/>
</dbReference>
<evidence type="ECO:0000259" key="3">
    <source>
        <dbReference type="PROSITE" id="PS50887"/>
    </source>
</evidence>
<dbReference type="InterPro" id="IPR000160">
    <property type="entry name" value="GGDEF_dom"/>
</dbReference>
<dbReference type="Pfam" id="PF00990">
    <property type="entry name" value="GGDEF"/>
    <property type="match status" value="1"/>
</dbReference>
<dbReference type="InterPro" id="IPR000014">
    <property type="entry name" value="PAS"/>
</dbReference>
<protein>
    <recommendedName>
        <fullName evidence="1">diguanylate cyclase</fullName>
        <ecNumber evidence="1">2.7.7.65</ecNumber>
    </recommendedName>
</protein>
<dbReference type="InterPro" id="IPR050469">
    <property type="entry name" value="Diguanylate_Cyclase"/>
</dbReference>
<gene>
    <name evidence="4" type="ORF">RM573_03100</name>
</gene>
<dbReference type="SMART" id="SM00091">
    <property type="entry name" value="PAS"/>
    <property type="match status" value="1"/>
</dbReference>
<dbReference type="Pfam" id="PF00989">
    <property type="entry name" value="PAS"/>
    <property type="match status" value="1"/>
</dbReference>
<dbReference type="PANTHER" id="PTHR45138:SF9">
    <property type="entry name" value="DIGUANYLATE CYCLASE DGCM-RELATED"/>
    <property type="match status" value="1"/>
</dbReference>
<evidence type="ECO:0000313" key="4">
    <source>
        <dbReference type="EMBL" id="MDT0602572.1"/>
    </source>
</evidence>
<sequence>MSLETEQMNEMHWLMEMLHTIDVGLVVLDRQYNIQIWNGFMENHSGLLPREVKGKALFELFPEIPKEWFVRKSESVFMLKNKAFTIWEQRPYLFKFQNYRPITGTADYMYQNTTFIPLMSSTGEVTHLCLIVYDVTDNATHKKDLEQANSELEVLSQTDGLTQLFNRMHWESCLKSEFKRWQRSANPSCLVMIDIDKFKNVNDTYGHVLGDEVIRHISEKIRYHVRETDISGRYGGEEFAVLLADTTLENAQVFAERLRREIENSVVKYNDIDLKYTISLGVAEIDESINNYEAWIECADAALYRSKENGRNKVSLHPKQG</sequence>
<comment type="catalytic activity">
    <reaction evidence="2">
        <text>2 GTP = 3',3'-c-di-GMP + 2 diphosphate</text>
        <dbReference type="Rhea" id="RHEA:24898"/>
        <dbReference type="ChEBI" id="CHEBI:33019"/>
        <dbReference type="ChEBI" id="CHEBI:37565"/>
        <dbReference type="ChEBI" id="CHEBI:58805"/>
        <dbReference type="EC" id="2.7.7.65"/>
    </reaction>
</comment>
<dbReference type="NCBIfam" id="TIGR00254">
    <property type="entry name" value="GGDEF"/>
    <property type="match status" value="1"/>
</dbReference>
<name>A0ABU2ZXB9_9GAMM</name>
<dbReference type="EC" id="2.7.7.65" evidence="1"/>
<dbReference type="RefSeq" id="WP_311577059.1">
    <property type="nucleotide sequence ID" value="NZ_JAVRIF010000001.1"/>
</dbReference>
<accession>A0ABU2ZXB9</accession>
<dbReference type="InterPro" id="IPR043128">
    <property type="entry name" value="Rev_trsase/Diguanyl_cyclase"/>
</dbReference>
<dbReference type="CDD" id="cd01949">
    <property type="entry name" value="GGDEF"/>
    <property type="match status" value="1"/>
</dbReference>
<dbReference type="SUPFAM" id="SSF55785">
    <property type="entry name" value="PYP-like sensor domain (PAS domain)"/>
    <property type="match status" value="1"/>
</dbReference>
<evidence type="ECO:0000256" key="1">
    <source>
        <dbReference type="ARBA" id="ARBA00012528"/>
    </source>
</evidence>
<evidence type="ECO:0000256" key="2">
    <source>
        <dbReference type="ARBA" id="ARBA00034247"/>
    </source>
</evidence>
<dbReference type="SUPFAM" id="SSF55073">
    <property type="entry name" value="Nucleotide cyclase"/>
    <property type="match status" value="1"/>
</dbReference>
<keyword evidence="4" id="KW-0808">Transferase</keyword>
<dbReference type="Gene3D" id="3.30.450.20">
    <property type="entry name" value="PAS domain"/>
    <property type="match status" value="1"/>
</dbReference>
<dbReference type="GO" id="GO:0052621">
    <property type="term" value="F:diguanylate cyclase activity"/>
    <property type="evidence" value="ECO:0007669"/>
    <property type="project" value="UniProtKB-EC"/>
</dbReference>
<dbReference type="InterPro" id="IPR013767">
    <property type="entry name" value="PAS_fold"/>
</dbReference>
<organism evidence="4 5">
    <name type="scientific">Thalassotalea castellviae</name>
    <dbReference type="NCBI Taxonomy" id="3075612"/>
    <lineage>
        <taxon>Bacteria</taxon>
        <taxon>Pseudomonadati</taxon>
        <taxon>Pseudomonadota</taxon>
        <taxon>Gammaproteobacteria</taxon>
        <taxon>Alteromonadales</taxon>
        <taxon>Colwelliaceae</taxon>
        <taxon>Thalassotalea</taxon>
    </lineage>
</organism>